<organism evidence="1 2">
    <name type="scientific">Zopfia rhizophila CBS 207.26</name>
    <dbReference type="NCBI Taxonomy" id="1314779"/>
    <lineage>
        <taxon>Eukaryota</taxon>
        <taxon>Fungi</taxon>
        <taxon>Dikarya</taxon>
        <taxon>Ascomycota</taxon>
        <taxon>Pezizomycotina</taxon>
        <taxon>Dothideomycetes</taxon>
        <taxon>Dothideomycetes incertae sedis</taxon>
        <taxon>Zopfiaceae</taxon>
        <taxon>Zopfia</taxon>
    </lineage>
</organism>
<sequence>MFIRIAILNASSIEAATLTSVHPKLQSASQHILYTFHPNATNAYPINPKSHPPFHALNSIFTYLISRTSLPNPLSPPHTVLPPLPLLLPPILTQAPNILTPLPKHPSTMCINPLLNLPCMHPLMILVSHKVSKRHRLTLVQTDPAADFHTRMHGVQVPVEFGVADEEQRAVVDGTSEEAYVGVSGGVVLEDIVLGREDVGAGLGVAGMACSVWGEW</sequence>
<dbReference type="AlphaFoldDB" id="A0A6A6D800"/>
<keyword evidence="2" id="KW-1185">Reference proteome</keyword>
<gene>
    <name evidence="1" type="ORF">K469DRAFT_64971</name>
</gene>
<protein>
    <submittedName>
        <fullName evidence="1">Uncharacterized protein</fullName>
    </submittedName>
</protein>
<name>A0A6A6D800_9PEZI</name>
<proteinExistence type="predicted"/>
<dbReference type="Proteomes" id="UP000800200">
    <property type="component" value="Unassembled WGS sequence"/>
</dbReference>
<evidence type="ECO:0000313" key="2">
    <source>
        <dbReference type="Proteomes" id="UP000800200"/>
    </source>
</evidence>
<dbReference type="EMBL" id="ML994729">
    <property type="protein sequence ID" value="KAF2175561.1"/>
    <property type="molecule type" value="Genomic_DNA"/>
</dbReference>
<evidence type="ECO:0000313" key="1">
    <source>
        <dbReference type="EMBL" id="KAF2175561.1"/>
    </source>
</evidence>
<accession>A0A6A6D800</accession>
<reference evidence="1" key="1">
    <citation type="journal article" date="2020" name="Stud. Mycol.">
        <title>101 Dothideomycetes genomes: a test case for predicting lifestyles and emergence of pathogens.</title>
        <authorList>
            <person name="Haridas S."/>
            <person name="Albert R."/>
            <person name="Binder M."/>
            <person name="Bloem J."/>
            <person name="Labutti K."/>
            <person name="Salamov A."/>
            <person name="Andreopoulos B."/>
            <person name="Baker S."/>
            <person name="Barry K."/>
            <person name="Bills G."/>
            <person name="Bluhm B."/>
            <person name="Cannon C."/>
            <person name="Castanera R."/>
            <person name="Culley D."/>
            <person name="Daum C."/>
            <person name="Ezra D."/>
            <person name="Gonzalez J."/>
            <person name="Henrissat B."/>
            <person name="Kuo A."/>
            <person name="Liang C."/>
            <person name="Lipzen A."/>
            <person name="Lutzoni F."/>
            <person name="Magnuson J."/>
            <person name="Mondo S."/>
            <person name="Nolan M."/>
            <person name="Ohm R."/>
            <person name="Pangilinan J."/>
            <person name="Park H.-J."/>
            <person name="Ramirez L."/>
            <person name="Alfaro M."/>
            <person name="Sun H."/>
            <person name="Tritt A."/>
            <person name="Yoshinaga Y."/>
            <person name="Zwiers L.-H."/>
            <person name="Turgeon B."/>
            <person name="Goodwin S."/>
            <person name="Spatafora J."/>
            <person name="Crous P."/>
            <person name="Grigoriev I."/>
        </authorList>
    </citation>
    <scope>NUCLEOTIDE SEQUENCE</scope>
    <source>
        <strain evidence="1">CBS 207.26</strain>
    </source>
</reference>